<evidence type="ECO:0000259" key="4">
    <source>
        <dbReference type="PROSITE" id="PS51379"/>
    </source>
</evidence>
<keyword evidence="3" id="KW-0472">Membrane</keyword>
<dbReference type="GO" id="GO:0016491">
    <property type="term" value="F:oxidoreductase activity"/>
    <property type="evidence" value="ECO:0007669"/>
    <property type="project" value="UniProtKB-KW"/>
</dbReference>
<dbReference type="InterPro" id="IPR017896">
    <property type="entry name" value="4Fe4S_Fe-S-bd"/>
</dbReference>
<evidence type="ECO:0000313" key="6">
    <source>
        <dbReference type="Proteomes" id="UP000256429"/>
    </source>
</evidence>
<dbReference type="Pfam" id="PF13738">
    <property type="entry name" value="Pyr_redox_3"/>
    <property type="match status" value="1"/>
</dbReference>
<dbReference type="InterPro" id="IPR036188">
    <property type="entry name" value="FAD/NAD-bd_sf"/>
</dbReference>
<dbReference type="SUPFAM" id="SSF54862">
    <property type="entry name" value="4Fe-4S ferredoxins"/>
    <property type="match status" value="1"/>
</dbReference>
<organism evidence="5 6">
    <name type="scientific">Lutibacter oceani</name>
    <dbReference type="NCBI Taxonomy" id="1853311"/>
    <lineage>
        <taxon>Bacteria</taxon>
        <taxon>Pseudomonadati</taxon>
        <taxon>Bacteroidota</taxon>
        <taxon>Flavobacteriia</taxon>
        <taxon>Flavobacteriales</taxon>
        <taxon>Flavobacteriaceae</taxon>
        <taxon>Lutibacter</taxon>
    </lineage>
</organism>
<keyword evidence="6" id="KW-1185">Reference proteome</keyword>
<keyword evidence="2" id="KW-0560">Oxidoreductase</keyword>
<feature type="domain" description="4Fe-4S ferredoxin-type" evidence="4">
    <location>
        <begin position="86"/>
        <end position="115"/>
    </location>
</feature>
<dbReference type="PRINTS" id="PR00368">
    <property type="entry name" value="FADPNR"/>
</dbReference>
<sequence>MKDVILEQIVVYGVVFFICLITVFFYLKKKKNETSIVVKKVATAKEEGLFEPVSLHPYIDLNTCIGSAACIEDCPEKDILGIANGKATVIQTSNCIGHGACFHACPVEAITLRIGTEKRGVDLPHVNQNFETNSKGIYIAGELGGMGLIKNSVEQGQQAIENMLKNKKSSKENILDVIIVGAGPAGISASLAAKKHGLSSLTLEQDSLGGTVYTFPRKKIVMTAPMDLPLYGKVKLFETSKDELLQLWEKVISSHDLKILEHTKVEKIIPSENDTFKIITNKEEEFICNNVLLSIGRRGTPRKLNIPGEDSEKVAYRLIESERIKNKNIIVVGGGDSAIETVLLLIDANNVTLSYRNDKFNRLKPKNKLKIQQAIDNKKINMLFNSNLVSINNNEVLVKFSNNENVVQIENDLVYIFAGGELPTAFLQKAGVEISKRFNYIMKKHK</sequence>
<reference evidence="5 6" key="1">
    <citation type="submission" date="2018-08" db="EMBL/GenBank/DDBJ databases">
        <title>Genomic Encyclopedia of Type Strains, Phase III (KMG-III): the genomes of soil and plant-associated and newly described type strains.</title>
        <authorList>
            <person name="Whitman W."/>
        </authorList>
    </citation>
    <scope>NUCLEOTIDE SEQUENCE [LARGE SCALE GENOMIC DNA]</scope>
    <source>
        <strain evidence="5 6">325-5</strain>
    </source>
</reference>
<accession>A0A3D9RPU0</accession>
<dbReference type="AlphaFoldDB" id="A0A3D9RPU0"/>
<dbReference type="InterPro" id="IPR050097">
    <property type="entry name" value="Ferredoxin-NADP_redctase_2"/>
</dbReference>
<evidence type="ECO:0000256" key="1">
    <source>
        <dbReference type="ARBA" id="ARBA00022630"/>
    </source>
</evidence>
<dbReference type="PANTHER" id="PTHR48105">
    <property type="entry name" value="THIOREDOXIN REDUCTASE 1-RELATED-RELATED"/>
    <property type="match status" value="1"/>
</dbReference>
<dbReference type="Pfam" id="PF13237">
    <property type="entry name" value="Fer4_10"/>
    <property type="match status" value="1"/>
</dbReference>
<keyword evidence="3" id="KW-0812">Transmembrane</keyword>
<feature type="transmembrane region" description="Helical" evidence="3">
    <location>
        <begin position="6"/>
        <end position="27"/>
    </location>
</feature>
<dbReference type="PROSITE" id="PS51379">
    <property type="entry name" value="4FE4S_FER_2"/>
    <property type="match status" value="2"/>
</dbReference>
<dbReference type="Proteomes" id="UP000256429">
    <property type="component" value="Unassembled WGS sequence"/>
</dbReference>
<dbReference type="RefSeq" id="WP_115880473.1">
    <property type="nucleotide sequence ID" value="NZ_QTTQ01000010.1"/>
</dbReference>
<protein>
    <submittedName>
        <fullName evidence="5">Thioredoxin reductase</fullName>
    </submittedName>
</protein>
<comment type="caution">
    <text evidence="5">The sequence shown here is derived from an EMBL/GenBank/DDBJ whole genome shotgun (WGS) entry which is preliminary data.</text>
</comment>
<dbReference type="Gene3D" id="3.30.70.20">
    <property type="match status" value="1"/>
</dbReference>
<feature type="domain" description="4Fe-4S ferredoxin-type" evidence="4">
    <location>
        <begin position="55"/>
        <end position="85"/>
    </location>
</feature>
<keyword evidence="3" id="KW-1133">Transmembrane helix</keyword>
<evidence type="ECO:0000256" key="2">
    <source>
        <dbReference type="ARBA" id="ARBA00023002"/>
    </source>
</evidence>
<dbReference type="OrthoDB" id="9806179at2"/>
<name>A0A3D9RPU0_9FLAO</name>
<keyword evidence="1" id="KW-0285">Flavoprotein</keyword>
<proteinExistence type="predicted"/>
<evidence type="ECO:0000256" key="3">
    <source>
        <dbReference type="SAM" id="Phobius"/>
    </source>
</evidence>
<dbReference type="Gene3D" id="3.50.50.60">
    <property type="entry name" value="FAD/NAD(P)-binding domain"/>
    <property type="match status" value="2"/>
</dbReference>
<gene>
    <name evidence="5" type="ORF">BX611_1462</name>
</gene>
<evidence type="ECO:0000313" key="5">
    <source>
        <dbReference type="EMBL" id="REE81920.1"/>
    </source>
</evidence>
<dbReference type="SUPFAM" id="SSF51905">
    <property type="entry name" value="FAD/NAD(P)-binding domain"/>
    <property type="match status" value="1"/>
</dbReference>
<dbReference type="PRINTS" id="PR00469">
    <property type="entry name" value="PNDRDTASEII"/>
</dbReference>
<dbReference type="EMBL" id="QTTQ01000010">
    <property type="protein sequence ID" value="REE81920.1"/>
    <property type="molecule type" value="Genomic_DNA"/>
</dbReference>